<keyword evidence="5" id="KW-1185">Reference proteome</keyword>
<comment type="similarity">
    <text evidence="1 2">Belongs to the small heat shock protein (HSP20) family.</text>
</comment>
<dbReference type="Proteomes" id="UP000829925">
    <property type="component" value="Chromosome"/>
</dbReference>
<dbReference type="EMBL" id="CP095053">
    <property type="protein sequence ID" value="UOR04686.1"/>
    <property type="molecule type" value="Genomic_DNA"/>
</dbReference>
<accession>A0A8T9SY05</accession>
<name>A0A8T9SY05_9BACT</name>
<dbReference type="RefSeq" id="WP_245092474.1">
    <property type="nucleotide sequence ID" value="NZ_CP095053.1"/>
</dbReference>
<sequence length="128" mass="14632">MNLINKEFIHNIAPQLDLLNTIGGGIAQAMLRVDKREKGVVIRVAAPSISPENFHVLLNDRNLTVFCEYRHQPDDQLAAPLFNQTLTIPTGLDLERIDAVHEGNELRIRIPYNRDNATKRREIDIKIR</sequence>
<dbReference type="Gene3D" id="2.60.40.790">
    <property type="match status" value="1"/>
</dbReference>
<dbReference type="SUPFAM" id="SSF49764">
    <property type="entry name" value="HSP20-like chaperones"/>
    <property type="match status" value="1"/>
</dbReference>
<dbReference type="Pfam" id="PF00011">
    <property type="entry name" value="HSP20"/>
    <property type="match status" value="1"/>
</dbReference>
<dbReference type="InterPro" id="IPR002068">
    <property type="entry name" value="A-crystallin/Hsp20_dom"/>
</dbReference>
<evidence type="ECO:0000256" key="1">
    <source>
        <dbReference type="PROSITE-ProRule" id="PRU00285"/>
    </source>
</evidence>
<protein>
    <submittedName>
        <fullName evidence="4">Hsp20/alpha crystallin family protein</fullName>
    </submittedName>
</protein>
<proteinExistence type="inferred from homology"/>
<dbReference type="CDD" id="cd00298">
    <property type="entry name" value="ACD_sHsps_p23-like"/>
    <property type="match status" value="1"/>
</dbReference>
<dbReference type="PROSITE" id="PS01031">
    <property type="entry name" value="SHSP"/>
    <property type="match status" value="1"/>
</dbReference>
<reference evidence="4 5" key="1">
    <citation type="submission" date="2022-04" db="EMBL/GenBank/DDBJ databases">
        <title>Hymenobacter sp. isolated from the air.</title>
        <authorList>
            <person name="Won M."/>
            <person name="Lee C.-M."/>
            <person name="Woen H.-Y."/>
            <person name="Kwon S.-W."/>
        </authorList>
    </citation>
    <scope>NUCLEOTIDE SEQUENCE [LARGE SCALE GENOMIC DNA]</scope>
    <source>
        <strain evidence="5">5413 J-13</strain>
    </source>
</reference>
<dbReference type="AlphaFoldDB" id="A0A8T9SY05"/>
<evidence type="ECO:0000259" key="3">
    <source>
        <dbReference type="PROSITE" id="PS01031"/>
    </source>
</evidence>
<dbReference type="KEGG" id="haei:MUN82_17265"/>
<organism evidence="4 5">
    <name type="scientific">Hymenobacter aerilatus</name>
    <dbReference type="NCBI Taxonomy" id="2932251"/>
    <lineage>
        <taxon>Bacteria</taxon>
        <taxon>Pseudomonadati</taxon>
        <taxon>Bacteroidota</taxon>
        <taxon>Cytophagia</taxon>
        <taxon>Cytophagales</taxon>
        <taxon>Hymenobacteraceae</taxon>
        <taxon>Hymenobacter</taxon>
    </lineage>
</organism>
<gene>
    <name evidence="4" type="ORF">MUN82_17265</name>
</gene>
<evidence type="ECO:0000313" key="4">
    <source>
        <dbReference type="EMBL" id="UOR04686.1"/>
    </source>
</evidence>
<evidence type="ECO:0000256" key="2">
    <source>
        <dbReference type="RuleBase" id="RU003616"/>
    </source>
</evidence>
<dbReference type="InterPro" id="IPR008978">
    <property type="entry name" value="HSP20-like_chaperone"/>
</dbReference>
<evidence type="ECO:0000313" key="5">
    <source>
        <dbReference type="Proteomes" id="UP000829925"/>
    </source>
</evidence>
<feature type="domain" description="SHSP" evidence="3">
    <location>
        <begin position="21"/>
        <end position="128"/>
    </location>
</feature>